<keyword evidence="1" id="KW-0472">Membrane</keyword>
<reference evidence="2" key="1">
    <citation type="journal article" date="2020" name="Nature">
        <title>Giant virus diversity and host interactions through global metagenomics.</title>
        <authorList>
            <person name="Schulz F."/>
            <person name="Roux S."/>
            <person name="Paez-Espino D."/>
            <person name="Jungbluth S."/>
            <person name="Walsh D.A."/>
            <person name="Denef V.J."/>
            <person name="McMahon K.D."/>
            <person name="Konstantinidis K.T."/>
            <person name="Eloe-Fadrosh E.A."/>
            <person name="Kyrpides N.C."/>
            <person name="Woyke T."/>
        </authorList>
    </citation>
    <scope>NUCLEOTIDE SEQUENCE</scope>
    <source>
        <strain evidence="2">GVMAG-M-3300023174-207</strain>
    </source>
</reference>
<name>A0A6C0DIW4_9ZZZZ</name>
<keyword evidence="1" id="KW-0812">Transmembrane</keyword>
<sequence length="117" mass="13438">MDNDVKNVMLNLYPKRKFPVPSDPEMDDEPERQEFVHPVMLKNKSLGENMGKKWFFSAIIAGISIFLFSSFFLDAIDDICMRRDTTVFNASGDPKIGLIIVIFTIILLITRTFFSLI</sequence>
<evidence type="ECO:0000313" key="2">
    <source>
        <dbReference type="EMBL" id="QHT16886.1"/>
    </source>
</evidence>
<proteinExistence type="predicted"/>
<protein>
    <submittedName>
        <fullName evidence="2">Uncharacterized protein</fullName>
    </submittedName>
</protein>
<organism evidence="2">
    <name type="scientific">viral metagenome</name>
    <dbReference type="NCBI Taxonomy" id="1070528"/>
    <lineage>
        <taxon>unclassified sequences</taxon>
        <taxon>metagenomes</taxon>
        <taxon>organismal metagenomes</taxon>
    </lineage>
</organism>
<feature type="transmembrane region" description="Helical" evidence="1">
    <location>
        <begin position="54"/>
        <end position="76"/>
    </location>
</feature>
<dbReference type="EMBL" id="MN739627">
    <property type="protein sequence ID" value="QHT16886.1"/>
    <property type="molecule type" value="Genomic_DNA"/>
</dbReference>
<feature type="transmembrane region" description="Helical" evidence="1">
    <location>
        <begin position="96"/>
        <end position="114"/>
    </location>
</feature>
<evidence type="ECO:0000256" key="1">
    <source>
        <dbReference type="SAM" id="Phobius"/>
    </source>
</evidence>
<accession>A0A6C0DIW4</accession>
<dbReference type="AlphaFoldDB" id="A0A6C0DIW4"/>
<keyword evidence="1" id="KW-1133">Transmembrane helix</keyword>